<sequence length="306" mass="35678">MRKLITTISLLFLYIISMGLFFTNRVMYIKKKTDETILNRELNEKRFILSEYESLEKHDISIPSTFGYDIKGTFIPSDIETNKYMIICHGVTMNRLNSIKYMYLFHHRDFHVVMYDHRRHGESGGKTTSYGHYEKFDLQAVVNWTKETFGEDILLGIHGESMGAVTTLLYAGMLEDGADFYIADCAFSDFEEQLAYLLRRDFKLPKQIVLPIGKTFLKLRDKYDIKDVSPISYIQTVKSPILFIHSKDDNYILPNMSRKLYDKKFGPKKLVIAPKGPHAYSLGDNPELYEKVLDDFLRDFIYSKKG</sequence>
<dbReference type="RefSeq" id="WP_204202796.1">
    <property type="nucleotide sequence ID" value="NZ_JAFELM010000021.1"/>
</dbReference>
<protein>
    <submittedName>
        <fullName evidence="2">Alpha/beta hydrolase</fullName>
    </submittedName>
</protein>
<feature type="domain" description="AB hydrolase-1" evidence="1">
    <location>
        <begin position="85"/>
        <end position="199"/>
    </location>
</feature>
<evidence type="ECO:0000313" key="2">
    <source>
        <dbReference type="EMBL" id="MBM6617428.1"/>
    </source>
</evidence>
<dbReference type="Gene3D" id="3.40.50.1820">
    <property type="entry name" value="alpha/beta hydrolase"/>
    <property type="match status" value="1"/>
</dbReference>
<dbReference type="EMBL" id="JAFELM010000021">
    <property type="protein sequence ID" value="MBM6617428.1"/>
    <property type="molecule type" value="Genomic_DNA"/>
</dbReference>
<name>A0ABS2DIU6_9BACI</name>
<comment type="caution">
    <text evidence="2">The sequence shown here is derived from an EMBL/GenBank/DDBJ whole genome shotgun (WGS) entry which is preliminary data.</text>
</comment>
<dbReference type="Pfam" id="PF00561">
    <property type="entry name" value="Abhydrolase_1"/>
    <property type="match status" value="1"/>
</dbReference>
<dbReference type="GO" id="GO:0016787">
    <property type="term" value="F:hydrolase activity"/>
    <property type="evidence" value="ECO:0007669"/>
    <property type="project" value="UniProtKB-KW"/>
</dbReference>
<dbReference type="InterPro" id="IPR000073">
    <property type="entry name" value="AB_hydrolase_1"/>
</dbReference>
<organism evidence="2 3">
    <name type="scientific">Bacillus suaedaesalsae</name>
    <dbReference type="NCBI Taxonomy" id="2810349"/>
    <lineage>
        <taxon>Bacteria</taxon>
        <taxon>Bacillati</taxon>
        <taxon>Bacillota</taxon>
        <taxon>Bacilli</taxon>
        <taxon>Bacillales</taxon>
        <taxon>Bacillaceae</taxon>
        <taxon>Bacillus</taxon>
    </lineage>
</organism>
<gene>
    <name evidence="2" type="ORF">JR050_07030</name>
</gene>
<keyword evidence="2" id="KW-0378">Hydrolase</keyword>
<dbReference type="Proteomes" id="UP001518925">
    <property type="component" value="Unassembled WGS sequence"/>
</dbReference>
<evidence type="ECO:0000259" key="1">
    <source>
        <dbReference type="Pfam" id="PF00561"/>
    </source>
</evidence>
<dbReference type="PANTHER" id="PTHR43358:SF5">
    <property type="entry name" value="EXPORTED PROTEIN"/>
    <property type="match status" value="1"/>
</dbReference>
<accession>A0ABS2DIU6</accession>
<keyword evidence="3" id="KW-1185">Reference proteome</keyword>
<dbReference type="SUPFAM" id="SSF53474">
    <property type="entry name" value="alpha/beta-Hydrolases"/>
    <property type="match status" value="1"/>
</dbReference>
<proteinExistence type="predicted"/>
<dbReference type="InterPro" id="IPR029058">
    <property type="entry name" value="AB_hydrolase_fold"/>
</dbReference>
<dbReference type="InterPro" id="IPR052920">
    <property type="entry name" value="DNA-binding_regulatory"/>
</dbReference>
<dbReference type="PANTHER" id="PTHR43358">
    <property type="entry name" value="ALPHA/BETA-HYDROLASE"/>
    <property type="match status" value="1"/>
</dbReference>
<evidence type="ECO:0000313" key="3">
    <source>
        <dbReference type="Proteomes" id="UP001518925"/>
    </source>
</evidence>
<reference evidence="2 3" key="1">
    <citation type="submission" date="2021-02" db="EMBL/GenBank/DDBJ databases">
        <title>Bacillus sp. RD4P76, an endophyte from a halophyte.</title>
        <authorList>
            <person name="Sun J.-Q."/>
        </authorList>
    </citation>
    <scope>NUCLEOTIDE SEQUENCE [LARGE SCALE GENOMIC DNA]</scope>
    <source>
        <strain evidence="2 3">RD4P76</strain>
    </source>
</reference>